<dbReference type="EMBL" id="VCIZ01000002">
    <property type="protein sequence ID" value="TSP13942.1"/>
    <property type="molecule type" value="Genomic_DNA"/>
</dbReference>
<organism evidence="1 2">
    <name type="scientific">Cupriavidus campinensis</name>
    <dbReference type="NCBI Taxonomy" id="151783"/>
    <lineage>
        <taxon>Bacteria</taxon>
        <taxon>Pseudomonadati</taxon>
        <taxon>Pseudomonadota</taxon>
        <taxon>Betaproteobacteria</taxon>
        <taxon>Burkholderiales</taxon>
        <taxon>Burkholderiaceae</taxon>
        <taxon>Cupriavidus</taxon>
    </lineage>
</organism>
<evidence type="ECO:0000313" key="2">
    <source>
        <dbReference type="Proteomes" id="UP000318943"/>
    </source>
</evidence>
<protein>
    <recommendedName>
        <fullName evidence="3">GNAT family N-acetyltransferase</fullName>
    </recommendedName>
</protein>
<name>A0ABY3ESM2_9BURK</name>
<dbReference type="Proteomes" id="UP000318943">
    <property type="component" value="Unassembled WGS sequence"/>
</dbReference>
<keyword evidence="2" id="KW-1185">Reference proteome</keyword>
<sequence length="300" mass="34240">MHAHTIHESPDMRVERRDYGAQHKLSLLPEIYIERGTKDDWELLHELHYKAENLGIGPRFYRCVLRGQTIGVGVMTVPKMLLAGRNVVFPHLRPNQGGMDTKIMNRHRAIKINEMSCTNSRLVLDTMYRGAGIAYRMQNLMMRMTGCEFVEFQSSMSKFNPFAAKAGMQFVAPRRSANYEKGLAWFRRWFESAPSDYMGVMEELGAMPSPVFAKCVGEMRKLYYSFSAMEKSGDNRMNGTKRVDGMEVGYLLKSLQQLVLASPLYGVYLNPDAGVELPARLPVLAFDNQRPDEPLRLDLL</sequence>
<gene>
    <name evidence="1" type="ORF">FGG12_05560</name>
</gene>
<comment type="caution">
    <text evidence="1">The sequence shown here is derived from an EMBL/GenBank/DDBJ whole genome shotgun (WGS) entry which is preliminary data.</text>
</comment>
<reference evidence="1 2" key="1">
    <citation type="submission" date="2019-05" db="EMBL/GenBank/DDBJ databases">
        <title>Whole genome sequence analysis of Cupriavidus campinensis S14E4C strain.</title>
        <authorList>
            <person name="Abbaszade G."/>
            <person name="Szabo A."/>
            <person name="Toumi M."/>
            <person name="Toth E."/>
        </authorList>
    </citation>
    <scope>NUCLEOTIDE SEQUENCE [LARGE SCALE GENOMIC DNA]</scope>
    <source>
        <strain evidence="1 2">S14E4C</strain>
    </source>
</reference>
<proteinExistence type="predicted"/>
<evidence type="ECO:0008006" key="3">
    <source>
        <dbReference type="Google" id="ProtNLM"/>
    </source>
</evidence>
<evidence type="ECO:0000313" key="1">
    <source>
        <dbReference type="EMBL" id="TSP13942.1"/>
    </source>
</evidence>
<accession>A0ABY3ESM2</accession>